<keyword evidence="1" id="KW-0560">Oxidoreductase</keyword>
<organism evidence="5 6">
    <name type="scientific">SAR86 cluster bacterium SAR86A</name>
    <dbReference type="NCBI Taxonomy" id="1123866"/>
    <lineage>
        <taxon>Bacteria</taxon>
        <taxon>Pseudomonadati</taxon>
        <taxon>Pseudomonadota</taxon>
        <taxon>Gammaproteobacteria</taxon>
        <taxon>SAR86 cluster</taxon>
    </lineage>
</organism>
<evidence type="ECO:0000256" key="2">
    <source>
        <dbReference type="ARBA" id="ARBA00023033"/>
    </source>
</evidence>
<feature type="transmembrane region" description="Helical" evidence="3">
    <location>
        <begin position="6"/>
        <end position="24"/>
    </location>
</feature>
<dbReference type="GO" id="GO:0004497">
    <property type="term" value="F:monooxygenase activity"/>
    <property type="evidence" value="ECO:0007669"/>
    <property type="project" value="UniProtKB-KW"/>
</dbReference>
<evidence type="ECO:0000313" key="6">
    <source>
        <dbReference type="Proteomes" id="UP000010305"/>
    </source>
</evidence>
<dbReference type="AlphaFoldDB" id="J5KEB7"/>
<sequence>MEIYKNSIAIIGAGISGLALGIILNKQNIKSVIFEKSSSVSEYGAGISISKNGQYVLSELEILDNLKIISGNPQKAVFFSGSKKITSIESNVVTTSRKSLYDLLLNKYIDTGGEVCFDYELINVNNLNKMVFFKNGSSYEVSHIAACDGINSICRLRTLESSKPQYSGYSVWRSILDQKQQDINFHLGPNFHVVTYPINEKKTSFVAAVKKNKKHKESWYAKGTYDDLKEDIPQEILMKYKDLKVTNEIYKWGVFVRPKINLLFSENITFLGDAAHPIVPFIGQGGCLALEDSFLLGNLFSKYSSIKDIQINYQRLRQKRIQFVAKSSFNQGKLNHLKHPLLIFLRNYLMKNTQIIKYMTNKIWDYRPYL</sequence>
<dbReference type="InterPro" id="IPR036188">
    <property type="entry name" value="FAD/NAD-bd_sf"/>
</dbReference>
<evidence type="ECO:0000313" key="5">
    <source>
        <dbReference type="EMBL" id="EJP71846.1"/>
    </source>
</evidence>
<dbReference type="InterPro" id="IPR050493">
    <property type="entry name" value="FAD-dep_Monooxygenase_BioMet"/>
</dbReference>
<evidence type="ECO:0000256" key="3">
    <source>
        <dbReference type="SAM" id="Phobius"/>
    </source>
</evidence>
<dbReference type="Gene3D" id="3.50.50.60">
    <property type="entry name" value="FAD/NAD(P)-binding domain"/>
    <property type="match status" value="1"/>
</dbReference>
<dbReference type="SUPFAM" id="SSF51905">
    <property type="entry name" value="FAD/NAD(P)-binding domain"/>
    <property type="match status" value="1"/>
</dbReference>
<dbReference type="Pfam" id="PF01494">
    <property type="entry name" value="FAD_binding_3"/>
    <property type="match status" value="1"/>
</dbReference>
<keyword evidence="3" id="KW-0472">Membrane</keyword>
<keyword evidence="2 5" id="KW-0503">Monooxygenase</keyword>
<accession>J5KEB7</accession>
<keyword evidence="3" id="KW-0812">Transmembrane</keyword>
<dbReference type="PANTHER" id="PTHR13789">
    <property type="entry name" value="MONOOXYGENASE"/>
    <property type="match status" value="1"/>
</dbReference>
<evidence type="ECO:0000256" key="1">
    <source>
        <dbReference type="ARBA" id="ARBA00023002"/>
    </source>
</evidence>
<keyword evidence="3" id="KW-1133">Transmembrane helix</keyword>
<name>J5KEB7_9GAMM</name>
<reference evidence="5 6" key="1">
    <citation type="journal article" date="2012" name="ISME J.">
        <title>Genomic insights to SAR86, an abundant and uncultivated marine bacterial lineage.</title>
        <authorList>
            <person name="Dupont C.L."/>
            <person name="Rusch D.B."/>
            <person name="Yooseph S."/>
            <person name="Lombardo M.J."/>
            <person name="Richter R.A."/>
            <person name="Valas R."/>
            <person name="Novotny M."/>
            <person name="Yee-Greenbaum J."/>
            <person name="Selengut J.D."/>
            <person name="Haft D.H."/>
            <person name="Halpern A.L."/>
            <person name="Lasken R.S."/>
            <person name="Nealson K."/>
            <person name="Friedman R."/>
            <person name="Venter J.C."/>
        </authorList>
    </citation>
    <scope>NUCLEOTIDE SEQUENCE [LARGE SCALE GENOMIC DNA]</scope>
</reference>
<evidence type="ECO:0000259" key="4">
    <source>
        <dbReference type="Pfam" id="PF01494"/>
    </source>
</evidence>
<dbReference type="InterPro" id="IPR002938">
    <property type="entry name" value="FAD-bd"/>
</dbReference>
<dbReference type="SUPFAM" id="SSF54373">
    <property type="entry name" value="FAD-linked reductases, C-terminal domain"/>
    <property type="match status" value="1"/>
</dbReference>
<dbReference type="STRING" id="1123866.NT01SARS_0328"/>
<dbReference type="Proteomes" id="UP000010305">
    <property type="component" value="Unassembled WGS sequence"/>
</dbReference>
<proteinExistence type="predicted"/>
<dbReference type="GO" id="GO:0071949">
    <property type="term" value="F:FAD binding"/>
    <property type="evidence" value="ECO:0007669"/>
    <property type="project" value="InterPro"/>
</dbReference>
<protein>
    <submittedName>
        <fullName evidence="5">Putative monooxygenase FAD-binding protein</fullName>
    </submittedName>
</protein>
<gene>
    <name evidence="5" type="ORF">NT01SARS_0328</name>
</gene>
<feature type="domain" description="FAD-binding" evidence="4">
    <location>
        <begin position="7"/>
        <end position="300"/>
    </location>
</feature>
<dbReference type="PRINTS" id="PR00420">
    <property type="entry name" value="RNGMNOXGNASE"/>
</dbReference>
<dbReference type="HOGENOM" id="CLU_009665_19_5_6"/>
<dbReference type="EMBL" id="JH611156">
    <property type="protein sequence ID" value="EJP71846.1"/>
    <property type="molecule type" value="Genomic_DNA"/>
</dbReference>
<dbReference type="PANTHER" id="PTHR13789:SF309">
    <property type="entry name" value="PUTATIVE (AFU_ORTHOLOGUE AFUA_6G14510)-RELATED"/>
    <property type="match status" value="1"/>
</dbReference>